<dbReference type="GO" id="GO:0048315">
    <property type="term" value="P:conidium formation"/>
    <property type="evidence" value="ECO:0007669"/>
    <property type="project" value="TreeGrafter"/>
</dbReference>
<dbReference type="PANTHER" id="PTHR33927">
    <property type="entry name" value="TRANSMEMBRANE PROTEIN"/>
    <property type="match status" value="1"/>
</dbReference>
<dbReference type="InterPro" id="IPR052979">
    <property type="entry name" value="Adenylate-forming_domain"/>
</dbReference>
<keyword evidence="2" id="KW-1133">Transmembrane helix</keyword>
<organism evidence="3 4">
    <name type="scientific">Cercophora scortea</name>
    <dbReference type="NCBI Taxonomy" id="314031"/>
    <lineage>
        <taxon>Eukaryota</taxon>
        <taxon>Fungi</taxon>
        <taxon>Dikarya</taxon>
        <taxon>Ascomycota</taxon>
        <taxon>Pezizomycotina</taxon>
        <taxon>Sordariomycetes</taxon>
        <taxon>Sordariomycetidae</taxon>
        <taxon>Sordariales</taxon>
        <taxon>Lasiosphaeriaceae</taxon>
        <taxon>Cercophora</taxon>
    </lineage>
</organism>
<dbReference type="Proteomes" id="UP001286456">
    <property type="component" value="Unassembled WGS sequence"/>
</dbReference>
<feature type="transmembrane region" description="Helical" evidence="2">
    <location>
        <begin position="196"/>
        <end position="218"/>
    </location>
</feature>
<keyword evidence="2" id="KW-0472">Membrane</keyword>
<reference evidence="3" key="1">
    <citation type="journal article" date="2023" name="Mol. Phylogenet. Evol.">
        <title>Genome-scale phylogeny and comparative genomics of the fungal order Sordariales.</title>
        <authorList>
            <person name="Hensen N."/>
            <person name="Bonometti L."/>
            <person name="Westerberg I."/>
            <person name="Brannstrom I.O."/>
            <person name="Guillou S."/>
            <person name="Cros-Aarteil S."/>
            <person name="Calhoun S."/>
            <person name="Haridas S."/>
            <person name="Kuo A."/>
            <person name="Mondo S."/>
            <person name="Pangilinan J."/>
            <person name="Riley R."/>
            <person name="LaButti K."/>
            <person name="Andreopoulos B."/>
            <person name="Lipzen A."/>
            <person name="Chen C."/>
            <person name="Yan M."/>
            <person name="Daum C."/>
            <person name="Ng V."/>
            <person name="Clum A."/>
            <person name="Steindorff A."/>
            <person name="Ohm R.A."/>
            <person name="Martin F."/>
            <person name="Silar P."/>
            <person name="Natvig D.O."/>
            <person name="Lalanne C."/>
            <person name="Gautier V."/>
            <person name="Ament-Velasquez S.L."/>
            <person name="Kruys A."/>
            <person name="Hutchinson M.I."/>
            <person name="Powell A.J."/>
            <person name="Barry K."/>
            <person name="Miller A.N."/>
            <person name="Grigoriev I.V."/>
            <person name="Debuchy R."/>
            <person name="Gladieux P."/>
            <person name="Hiltunen Thoren M."/>
            <person name="Johannesson H."/>
        </authorList>
    </citation>
    <scope>NUCLEOTIDE SEQUENCE</scope>
    <source>
        <strain evidence="3">SMH4131-1</strain>
    </source>
</reference>
<comment type="caution">
    <text evidence="3">The sequence shown here is derived from an EMBL/GenBank/DDBJ whole genome shotgun (WGS) entry which is preliminary data.</text>
</comment>
<evidence type="ECO:0000256" key="1">
    <source>
        <dbReference type="SAM" id="MobiDB-lite"/>
    </source>
</evidence>
<keyword evidence="4" id="KW-1185">Reference proteome</keyword>
<dbReference type="GO" id="GO:0043935">
    <property type="term" value="P:sexual sporulation resulting in formation of a cellular spore"/>
    <property type="evidence" value="ECO:0007669"/>
    <property type="project" value="TreeGrafter"/>
</dbReference>
<evidence type="ECO:0000256" key="2">
    <source>
        <dbReference type="SAM" id="Phobius"/>
    </source>
</evidence>
<proteinExistence type="predicted"/>
<dbReference type="GO" id="GO:0005886">
    <property type="term" value="C:plasma membrane"/>
    <property type="evidence" value="ECO:0007669"/>
    <property type="project" value="TreeGrafter"/>
</dbReference>
<feature type="compositionally biased region" description="Polar residues" evidence="1">
    <location>
        <begin position="15"/>
        <end position="32"/>
    </location>
</feature>
<reference evidence="3" key="2">
    <citation type="submission" date="2023-06" db="EMBL/GenBank/DDBJ databases">
        <authorList>
            <consortium name="Lawrence Berkeley National Laboratory"/>
            <person name="Haridas S."/>
            <person name="Hensen N."/>
            <person name="Bonometti L."/>
            <person name="Westerberg I."/>
            <person name="Brannstrom I.O."/>
            <person name="Guillou S."/>
            <person name="Cros-Aarteil S."/>
            <person name="Calhoun S."/>
            <person name="Kuo A."/>
            <person name="Mondo S."/>
            <person name="Pangilinan J."/>
            <person name="Riley R."/>
            <person name="Labutti K."/>
            <person name="Andreopoulos B."/>
            <person name="Lipzen A."/>
            <person name="Chen C."/>
            <person name="Yanf M."/>
            <person name="Daum C."/>
            <person name="Ng V."/>
            <person name="Clum A."/>
            <person name="Steindorff A."/>
            <person name="Ohm R."/>
            <person name="Martin F."/>
            <person name="Silar P."/>
            <person name="Natvig D."/>
            <person name="Lalanne C."/>
            <person name="Gautier V."/>
            <person name="Ament-Velasquez S.L."/>
            <person name="Kruys A."/>
            <person name="Hutchinson M.I."/>
            <person name="Powell A.J."/>
            <person name="Barry K."/>
            <person name="Miller A.N."/>
            <person name="Grigoriev I.V."/>
            <person name="Debuchy R."/>
            <person name="Gladieux P."/>
            <person name="Thoren M.H."/>
            <person name="Johannesson H."/>
        </authorList>
    </citation>
    <scope>NUCLEOTIDE SEQUENCE</scope>
    <source>
        <strain evidence="3">SMH4131-1</strain>
    </source>
</reference>
<protein>
    <recommendedName>
        <fullName evidence="5">Integral membrane protein TmpA</fullName>
    </recommendedName>
</protein>
<dbReference type="GO" id="GO:0075306">
    <property type="term" value="P:regulation of conidium formation"/>
    <property type="evidence" value="ECO:0007669"/>
    <property type="project" value="TreeGrafter"/>
</dbReference>
<feature type="transmembrane region" description="Helical" evidence="2">
    <location>
        <begin position="230"/>
        <end position="248"/>
    </location>
</feature>
<dbReference type="EMBL" id="JAUEPO010000001">
    <property type="protein sequence ID" value="KAK3335246.1"/>
    <property type="molecule type" value="Genomic_DNA"/>
</dbReference>
<feature type="transmembrane region" description="Helical" evidence="2">
    <location>
        <begin position="254"/>
        <end position="275"/>
    </location>
</feature>
<feature type="transmembrane region" description="Helical" evidence="2">
    <location>
        <begin position="86"/>
        <end position="103"/>
    </location>
</feature>
<accession>A0AAE0J1L9</accession>
<feature type="transmembrane region" description="Helical" evidence="2">
    <location>
        <begin position="115"/>
        <end position="135"/>
    </location>
</feature>
<evidence type="ECO:0000313" key="3">
    <source>
        <dbReference type="EMBL" id="KAK3335246.1"/>
    </source>
</evidence>
<gene>
    <name evidence="3" type="ORF">B0T19DRAFT_3479</name>
</gene>
<name>A0AAE0J1L9_9PEZI</name>
<dbReference type="PANTHER" id="PTHR33927:SF3">
    <property type="entry name" value="INTEGRAL MEMBRANE PROTEIN TMPA"/>
    <property type="match status" value="1"/>
</dbReference>
<feature type="region of interest" description="Disordered" evidence="1">
    <location>
        <begin position="1"/>
        <end position="35"/>
    </location>
</feature>
<dbReference type="AlphaFoldDB" id="A0AAE0J1L9"/>
<keyword evidence="2" id="KW-0812">Transmembrane</keyword>
<sequence>MASHPPSAKSDRSSTDATQSVTSSSDTMTTPSHPLPFTYVTEEKKQITYITNLDASTSDLEAQTTPETLKRFGLVRYTLLNVYRRLFTLSVVGNAIALAIILSRGSPPLDLVNASAINLAVCGLCRQPLVINLLYLSLVSIPRSAPLRLRRIACKIFHLGGVHSGTGIASFIWYIAFTVVYTTQYSPSPTSTAALVLIYLVLACLTAVILVAYPSFRAAHHDIFELTHRFTNWAVLTFFWALLFLLASQDPTSISAFLLPLPAFWVTILLTLATIHPWLLLRRVRVVPEALSQHAVRLHFAHTSVKFGQGISLATHPLADWHSFASFTDRFDTPSSSKFSCLVSKAGDWTRAAIADQPTHLWKRGVPVYGFGYVMKMFRRIIVVTTGSGIGPCLSFLGDDDRPAMRVVWQTRSPVKTYGERTMELVRRMDRRPVIFDTSEGGRADMLPEILRLYQEFEAEAVCVISNPKTTKDIVYRCELRGVPAYGPIFDS</sequence>
<feature type="transmembrane region" description="Helical" evidence="2">
    <location>
        <begin position="156"/>
        <end position="176"/>
    </location>
</feature>
<evidence type="ECO:0000313" key="4">
    <source>
        <dbReference type="Proteomes" id="UP001286456"/>
    </source>
</evidence>
<evidence type="ECO:0008006" key="5">
    <source>
        <dbReference type="Google" id="ProtNLM"/>
    </source>
</evidence>